<dbReference type="EMBL" id="AP024714">
    <property type="protein sequence ID" value="BCX82616.1"/>
    <property type="molecule type" value="Genomic_DNA"/>
</dbReference>
<dbReference type="RefSeq" id="WP_317705010.1">
    <property type="nucleotide sequence ID" value="NZ_AP024714.1"/>
</dbReference>
<dbReference type="GO" id="GO:0015344">
    <property type="term" value="F:siderophore uptake transmembrane transporter activity"/>
    <property type="evidence" value="ECO:0007669"/>
    <property type="project" value="TreeGrafter"/>
</dbReference>
<dbReference type="InterPro" id="IPR012910">
    <property type="entry name" value="Plug_dom"/>
</dbReference>
<gene>
    <name evidence="11" type="ORF">MIT9_P2202</name>
</gene>
<dbReference type="InterPro" id="IPR039426">
    <property type="entry name" value="TonB-dep_rcpt-like"/>
</dbReference>
<keyword evidence="7" id="KW-0472">Membrane</keyword>
<feature type="signal peptide" evidence="9">
    <location>
        <begin position="1"/>
        <end position="23"/>
    </location>
</feature>
<evidence type="ECO:0000256" key="6">
    <source>
        <dbReference type="ARBA" id="ARBA00023077"/>
    </source>
</evidence>
<sequence length="721" mass="80194">MNKLSVSKLLAVALASQIHGAWAEYEELPTLIVEGEIMEPGTVSLQPGAAGALDAAEFLNHVPGGNVNRNGPLTGIAQFRGLFGERVNLLTNGMALKPACTNAMDDPASHIPSSLFQSITVYREVTPVSTGLETIGGTVQMKSRGSEFTDEEKFKLQGFGSAGYSGVSNGHYGAGLLGVANQNFRAHFSGSVERGRDYRFDRTRRVNSTKYSRETYELGFGLRRAGHEFGFTYDYKYTGQSGTPALPMDILFDRMNIYRGEYEWNMGGGWKLAFLGFYQNANHVMNNFSSRPAPADRARWREAETELETGGYKFAVTIPSVGPGSLEVGFDGDVALHNAVIRNPNNAAFFVRNFEDVNRNRYSAYAEWRGEPVEKFTVTAGVRYRFTYMDAGKVDGTPAKKIPAARALADRFNASDRRQDQHDVDVGMNFRYAVQDSLDLVLGLARKTMAPTYQQRYTWLPLESTGGLADGRVYIGDIGLDSEKSYEAVAGFDLHLDHLGSWVHDLYFEPRGFYRYINDFIQGQRTNDPTALAAANAMLPGRTCPNDPSPGDNDASDCVLQWTNVDVQLYGADIRAGLAMGDYFRLDGLLNYTRGQKLSGKDDNLYRIAPLNGRIRGTFSWRDFAFSTELVGALRQDKVADYNKERKSSDWSVLNLRLQYQPSYRYIQGLKIALGVDNVFDNEHTNHLNGLNRVRGTRDLPVGSRVPNPGRNLYANLTYDF</sequence>
<evidence type="ECO:0000259" key="10">
    <source>
        <dbReference type="Pfam" id="PF07715"/>
    </source>
</evidence>
<evidence type="ECO:0000256" key="7">
    <source>
        <dbReference type="ARBA" id="ARBA00023136"/>
    </source>
</evidence>
<dbReference type="GO" id="GO:0044718">
    <property type="term" value="P:siderophore transmembrane transport"/>
    <property type="evidence" value="ECO:0007669"/>
    <property type="project" value="TreeGrafter"/>
</dbReference>
<evidence type="ECO:0000256" key="9">
    <source>
        <dbReference type="SAM" id="SignalP"/>
    </source>
</evidence>
<feature type="domain" description="TonB-dependent receptor plug" evidence="10">
    <location>
        <begin position="50"/>
        <end position="138"/>
    </location>
</feature>
<dbReference type="Proteomes" id="UP001321825">
    <property type="component" value="Chromosome"/>
</dbReference>
<protein>
    <submittedName>
        <fullName evidence="11">Iron complex outermembrane recepter protein</fullName>
    </submittedName>
</protein>
<proteinExistence type="predicted"/>
<dbReference type="KEGG" id="mcau:MIT9_P2202"/>
<dbReference type="Gene3D" id="2.170.130.10">
    <property type="entry name" value="TonB-dependent receptor, plug domain"/>
    <property type="match status" value="1"/>
</dbReference>
<dbReference type="Gene3D" id="2.40.170.20">
    <property type="entry name" value="TonB-dependent receptor, beta-barrel domain"/>
    <property type="match status" value="1"/>
</dbReference>
<dbReference type="Pfam" id="PF07715">
    <property type="entry name" value="Plug"/>
    <property type="match status" value="1"/>
</dbReference>
<evidence type="ECO:0000256" key="2">
    <source>
        <dbReference type="ARBA" id="ARBA00022448"/>
    </source>
</evidence>
<keyword evidence="4" id="KW-0812">Transmembrane</keyword>
<keyword evidence="8" id="KW-0998">Cell outer membrane</keyword>
<dbReference type="PANTHER" id="PTHR30069">
    <property type="entry name" value="TONB-DEPENDENT OUTER MEMBRANE RECEPTOR"/>
    <property type="match status" value="1"/>
</dbReference>
<keyword evidence="3" id="KW-1134">Transmembrane beta strand</keyword>
<evidence type="ECO:0000256" key="5">
    <source>
        <dbReference type="ARBA" id="ARBA00022729"/>
    </source>
</evidence>
<evidence type="ECO:0000256" key="1">
    <source>
        <dbReference type="ARBA" id="ARBA00004571"/>
    </source>
</evidence>
<keyword evidence="2" id="KW-0813">Transport</keyword>
<comment type="subcellular location">
    <subcellularLocation>
        <location evidence="1">Cell outer membrane</location>
        <topology evidence="1">Multi-pass membrane protein</topology>
    </subcellularLocation>
</comment>
<keyword evidence="5 9" id="KW-0732">Signal</keyword>
<dbReference type="SUPFAM" id="SSF56935">
    <property type="entry name" value="Porins"/>
    <property type="match status" value="1"/>
</dbReference>
<dbReference type="InterPro" id="IPR010917">
    <property type="entry name" value="TonB_rcpt_CS"/>
</dbReference>
<feature type="chain" id="PRO_5043717516" evidence="9">
    <location>
        <begin position="24"/>
        <end position="721"/>
    </location>
</feature>
<keyword evidence="12" id="KW-1185">Reference proteome</keyword>
<name>A0AAU9BV67_9GAMM</name>
<keyword evidence="6" id="KW-0798">TonB box</keyword>
<evidence type="ECO:0000313" key="11">
    <source>
        <dbReference type="EMBL" id="BCX82616.1"/>
    </source>
</evidence>
<evidence type="ECO:0000256" key="8">
    <source>
        <dbReference type="ARBA" id="ARBA00023237"/>
    </source>
</evidence>
<dbReference type="InterPro" id="IPR037066">
    <property type="entry name" value="Plug_dom_sf"/>
</dbReference>
<organism evidence="11 12">
    <name type="scientific">Methylomarinovum caldicuralii</name>
    <dbReference type="NCBI Taxonomy" id="438856"/>
    <lineage>
        <taxon>Bacteria</taxon>
        <taxon>Pseudomonadati</taxon>
        <taxon>Pseudomonadota</taxon>
        <taxon>Gammaproteobacteria</taxon>
        <taxon>Methylococcales</taxon>
        <taxon>Methylothermaceae</taxon>
        <taxon>Methylomarinovum</taxon>
    </lineage>
</organism>
<evidence type="ECO:0000256" key="4">
    <source>
        <dbReference type="ARBA" id="ARBA00022692"/>
    </source>
</evidence>
<dbReference type="AlphaFoldDB" id="A0AAU9BV67"/>
<evidence type="ECO:0000313" key="12">
    <source>
        <dbReference type="Proteomes" id="UP001321825"/>
    </source>
</evidence>
<dbReference type="PROSITE" id="PS01156">
    <property type="entry name" value="TONB_DEPENDENT_REC_2"/>
    <property type="match status" value="1"/>
</dbReference>
<evidence type="ECO:0000256" key="3">
    <source>
        <dbReference type="ARBA" id="ARBA00022452"/>
    </source>
</evidence>
<dbReference type="InterPro" id="IPR036942">
    <property type="entry name" value="Beta-barrel_TonB_sf"/>
</dbReference>
<accession>A0AAU9BV67</accession>
<dbReference type="PANTHER" id="PTHR30069:SF49">
    <property type="entry name" value="OUTER MEMBRANE PROTEIN C"/>
    <property type="match status" value="1"/>
</dbReference>
<dbReference type="GO" id="GO:0009279">
    <property type="term" value="C:cell outer membrane"/>
    <property type="evidence" value="ECO:0007669"/>
    <property type="project" value="UniProtKB-SubCell"/>
</dbReference>
<reference evidence="12" key="1">
    <citation type="journal article" date="2024" name="Int. J. Syst. Evol. Microbiol.">
        <title>Methylomarinovum tepidoasis sp. nov., a moderately thermophilic methanotroph of the family Methylothermaceae isolated from a deep-sea hydrothermal field.</title>
        <authorList>
            <person name="Hirayama H."/>
            <person name="Takaki Y."/>
            <person name="Abe M."/>
            <person name="Miyazaki M."/>
            <person name="Uematsu K."/>
            <person name="Matsui Y."/>
            <person name="Takai K."/>
        </authorList>
    </citation>
    <scope>NUCLEOTIDE SEQUENCE [LARGE SCALE GENOMIC DNA]</scope>
    <source>
        <strain evidence="12">IT-9</strain>
    </source>
</reference>